<evidence type="ECO:0000313" key="1">
    <source>
        <dbReference type="EMBL" id="SUE16529.1"/>
    </source>
</evidence>
<reference evidence="1 2" key="1">
    <citation type="submission" date="2018-06" db="EMBL/GenBank/DDBJ databases">
        <authorList>
            <consortium name="Pathogen Informatics"/>
            <person name="Doyle S."/>
        </authorList>
    </citation>
    <scope>NUCLEOTIDE SEQUENCE [LARGE SCALE GENOMIC DNA]</scope>
    <source>
        <strain evidence="1 2">NCTC13296</strain>
    </source>
</reference>
<name>A0A379M2I1_9NOCA</name>
<dbReference type="EMBL" id="UGVI01000001">
    <property type="protein sequence ID" value="SUE16529.1"/>
    <property type="molecule type" value="Genomic_DNA"/>
</dbReference>
<dbReference type="AlphaFoldDB" id="A0A379M2I1"/>
<sequence length="60" mass="7173">MITALRRAWWWVGAVMGDHDYARYVELHRRLHPDRPPPSERDYWRERHAAADANPASRCC</sequence>
<gene>
    <name evidence="1" type="ORF">NCTC13296_03414</name>
</gene>
<evidence type="ECO:0000313" key="2">
    <source>
        <dbReference type="Proteomes" id="UP000254569"/>
    </source>
</evidence>
<accession>A0A379M2I1</accession>
<protein>
    <submittedName>
        <fullName evidence="1">Uncharacterized small protein</fullName>
    </submittedName>
</protein>
<organism evidence="1 2">
    <name type="scientific">Rhodococcus gordoniae</name>
    <dbReference type="NCBI Taxonomy" id="223392"/>
    <lineage>
        <taxon>Bacteria</taxon>
        <taxon>Bacillati</taxon>
        <taxon>Actinomycetota</taxon>
        <taxon>Actinomycetes</taxon>
        <taxon>Mycobacteriales</taxon>
        <taxon>Nocardiaceae</taxon>
        <taxon>Rhodococcus</taxon>
    </lineage>
</organism>
<dbReference type="RefSeq" id="WP_172506079.1">
    <property type="nucleotide sequence ID" value="NZ_CP101467.1"/>
</dbReference>
<keyword evidence="2" id="KW-1185">Reference proteome</keyword>
<proteinExistence type="predicted"/>
<dbReference type="Proteomes" id="UP000254569">
    <property type="component" value="Unassembled WGS sequence"/>
</dbReference>
<dbReference type="InterPro" id="IPR007423">
    <property type="entry name" value="Sel_put"/>
</dbReference>
<dbReference type="Pfam" id="PF04328">
    <property type="entry name" value="Sel_put"/>
    <property type="match status" value="1"/>
</dbReference>